<protein>
    <submittedName>
        <fullName evidence="1">Uncharacterized protein</fullName>
    </submittedName>
</protein>
<organism evidence="1 2">
    <name type="scientific">Termitidicoccus mucosus</name>
    <dbReference type="NCBI Taxonomy" id="1184151"/>
    <lineage>
        <taxon>Bacteria</taxon>
        <taxon>Pseudomonadati</taxon>
        <taxon>Verrucomicrobiota</taxon>
        <taxon>Opitutia</taxon>
        <taxon>Opitutales</taxon>
        <taxon>Opitutaceae</taxon>
        <taxon>Termitidicoccus</taxon>
    </lineage>
</organism>
<dbReference type="STRING" id="1184151.AW736_16980"/>
<dbReference type="EMBL" id="LRRQ01000127">
    <property type="protein sequence ID" value="OAM88527.1"/>
    <property type="molecule type" value="Genomic_DNA"/>
</dbReference>
<evidence type="ECO:0000313" key="2">
    <source>
        <dbReference type="Proteomes" id="UP000078486"/>
    </source>
</evidence>
<keyword evidence="2" id="KW-1185">Reference proteome</keyword>
<dbReference type="AlphaFoldDB" id="A0A178IH94"/>
<gene>
    <name evidence="1" type="ORF">AW736_16980</name>
</gene>
<name>A0A178IH94_9BACT</name>
<proteinExistence type="predicted"/>
<comment type="caution">
    <text evidence="1">The sequence shown here is derived from an EMBL/GenBank/DDBJ whole genome shotgun (WGS) entry which is preliminary data.</text>
</comment>
<accession>A0A178IH94</accession>
<sequence length="127" mass="14794">MALVGETRRRSDVAQIHAPFRHELLRPLQLKIQYKLMWRFSGRPLETPRELVLAQTRDAGKRFYTEILLEVRFDVFNYFPHQRGIQAVRPFEAGRLVARLYYAGGLKQTQAMNIVGGWHPGVMAQFP</sequence>
<dbReference type="Proteomes" id="UP000078486">
    <property type="component" value="Unassembled WGS sequence"/>
</dbReference>
<evidence type="ECO:0000313" key="1">
    <source>
        <dbReference type="EMBL" id="OAM88527.1"/>
    </source>
</evidence>
<reference evidence="1 2" key="1">
    <citation type="submission" date="2016-01" db="EMBL/GenBank/DDBJ databases">
        <title>High potential of lignocellulose degradation of a new Verrucomicrobia species.</title>
        <authorList>
            <person name="Wang Y."/>
            <person name="Shi Y."/>
            <person name="Qiu Z."/>
            <person name="Liu S."/>
            <person name="Yang H."/>
        </authorList>
    </citation>
    <scope>NUCLEOTIDE SEQUENCE [LARGE SCALE GENOMIC DNA]</scope>
    <source>
        <strain evidence="1 2">TSB47</strain>
    </source>
</reference>